<gene>
    <name evidence="1" type="ORF">Ccrd_021564</name>
</gene>
<dbReference type="Proteomes" id="UP000243975">
    <property type="component" value="Unassembled WGS sequence"/>
</dbReference>
<dbReference type="SUPFAM" id="SSF50729">
    <property type="entry name" value="PH domain-like"/>
    <property type="match status" value="1"/>
</dbReference>
<protein>
    <recommendedName>
        <fullName evidence="3">PH domain-containing protein</fullName>
    </recommendedName>
</protein>
<reference evidence="1 2" key="1">
    <citation type="journal article" date="2016" name="Sci. Rep.">
        <title>The genome sequence of the outbreeding globe artichoke constructed de novo incorporating a phase-aware low-pass sequencing strategy of F1 progeny.</title>
        <authorList>
            <person name="Scaglione D."/>
            <person name="Reyes-Chin-Wo S."/>
            <person name="Acquadro A."/>
            <person name="Froenicke L."/>
            <person name="Portis E."/>
            <person name="Beitel C."/>
            <person name="Tirone M."/>
            <person name="Mauro R."/>
            <person name="Lo Monaco A."/>
            <person name="Mauromicale G."/>
            <person name="Faccioli P."/>
            <person name="Cattivelli L."/>
            <person name="Rieseberg L."/>
            <person name="Michelmore R."/>
            <person name="Lanteri S."/>
        </authorList>
    </citation>
    <scope>NUCLEOTIDE SEQUENCE [LARGE SCALE GENOMIC DNA]</scope>
    <source>
        <strain evidence="1">2C</strain>
    </source>
</reference>
<evidence type="ECO:0000313" key="2">
    <source>
        <dbReference type="Proteomes" id="UP000243975"/>
    </source>
</evidence>
<comment type="caution">
    <text evidence="1">The sequence shown here is derived from an EMBL/GenBank/DDBJ whole genome shotgun (WGS) entry which is preliminary data.</text>
</comment>
<organism evidence="1 2">
    <name type="scientific">Cynara cardunculus var. scolymus</name>
    <name type="common">Globe artichoke</name>
    <name type="synonym">Cynara scolymus</name>
    <dbReference type="NCBI Taxonomy" id="59895"/>
    <lineage>
        <taxon>Eukaryota</taxon>
        <taxon>Viridiplantae</taxon>
        <taxon>Streptophyta</taxon>
        <taxon>Embryophyta</taxon>
        <taxon>Tracheophyta</taxon>
        <taxon>Spermatophyta</taxon>
        <taxon>Magnoliopsida</taxon>
        <taxon>eudicotyledons</taxon>
        <taxon>Gunneridae</taxon>
        <taxon>Pentapetalae</taxon>
        <taxon>asterids</taxon>
        <taxon>campanulids</taxon>
        <taxon>Asterales</taxon>
        <taxon>Asteraceae</taxon>
        <taxon>Carduoideae</taxon>
        <taxon>Cardueae</taxon>
        <taxon>Carduinae</taxon>
        <taxon>Cynara</taxon>
    </lineage>
</organism>
<evidence type="ECO:0008006" key="3">
    <source>
        <dbReference type="Google" id="ProtNLM"/>
    </source>
</evidence>
<dbReference type="Gramene" id="KVI00191">
    <property type="protein sequence ID" value="KVI00191"/>
    <property type="gene ID" value="Ccrd_021564"/>
</dbReference>
<dbReference type="EMBL" id="LEKV01003397">
    <property type="protein sequence ID" value="KVI00191.1"/>
    <property type="molecule type" value="Genomic_DNA"/>
</dbReference>
<accession>A0A103Y0B8</accession>
<dbReference type="STRING" id="59895.A0A103Y0B8"/>
<evidence type="ECO:0000313" key="1">
    <source>
        <dbReference type="EMBL" id="KVI00191.1"/>
    </source>
</evidence>
<proteinExistence type="predicted"/>
<sequence>MDMSSENDEHRIMEGWLYLIRSNKFGFQYSRKRYYVLQNHDLKSFCSVSHSLHKYPSNISIVSCHFRSNNSGRVHDTNSVDYHLSLASITDPKTADLSSYWTIFGCHNGKHKKFQIVSHNL</sequence>
<keyword evidence="2" id="KW-1185">Reference proteome</keyword>
<name>A0A103Y0B8_CYNCS</name>
<dbReference type="AlphaFoldDB" id="A0A103Y0B8"/>